<feature type="transmembrane region" description="Helical" evidence="6">
    <location>
        <begin position="351"/>
        <end position="370"/>
    </location>
</feature>
<sequence length="425" mass="48297">MDEIESKDQQPLNLSIPASSTNELPIEPKFRCIECVAMVFLGLINNIFFLIIMSSAQRIVDHFNRPSDLGIVEWSCTVCGLFANAINSLLTTYNISYDIRFIANTILMAIGLIGSAFSPEFWFACASIVFIGFSCNFGESVCLGYLVYLRKQHYVRFWGIGTGAAGVLGSCYSALCTALDKTDETGQKKSGFDYKLSFECLIPLVFIYFCCYFFVMREKVTSEEQPLLTEEGKPSEIERNRNQEHPGKTSLKKWCDCSFLRKIMYYMLTIDAVYFLQYVIASAFLHCAQTKERIHMKYLFPLLSLTQHVGVLIFASSLNWFKCHYLISIAVGQLINFGIWLSQAMLHWMPLWAEFVFIFLVGMCGGLNYVNTYDMEMTDDNLDEKEKELGSNMLTFSVTVSVVLSSGFTLLSEKTFLRKFVPDSS</sequence>
<dbReference type="SUPFAM" id="SSF103473">
    <property type="entry name" value="MFS general substrate transporter"/>
    <property type="match status" value="1"/>
</dbReference>
<evidence type="ECO:0000256" key="1">
    <source>
        <dbReference type="ARBA" id="ARBA00004127"/>
    </source>
</evidence>
<feature type="transmembrane region" description="Helical" evidence="6">
    <location>
        <begin position="121"/>
        <end position="148"/>
    </location>
</feature>
<dbReference type="PANTHER" id="PTHR10981">
    <property type="entry name" value="BATTENIN"/>
    <property type="match status" value="1"/>
</dbReference>
<comment type="caution">
    <text evidence="7">The sequence shown here is derived from an EMBL/GenBank/DDBJ whole genome shotgun (WGS) entry which is preliminary data.</text>
</comment>
<keyword evidence="5 6" id="KW-0472">Membrane</keyword>
<name>A0ABR2H4F9_9EUKA</name>
<reference evidence="7 8" key="1">
    <citation type="submission" date="2024-04" db="EMBL/GenBank/DDBJ databases">
        <title>Tritrichomonas musculus Genome.</title>
        <authorList>
            <person name="Alves-Ferreira E."/>
            <person name="Grigg M."/>
            <person name="Lorenzi H."/>
            <person name="Galac M."/>
        </authorList>
    </citation>
    <scope>NUCLEOTIDE SEQUENCE [LARGE SCALE GENOMIC DNA]</scope>
    <source>
        <strain evidence="7 8">EAF2021</strain>
    </source>
</reference>
<dbReference type="InterPro" id="IPR036259">
    <property type="entry name" value="MFS_trans_sf"/>
</dbReference>
<evidence type="ECO:0000256" key="3">
    <source>
        <dbReference type="ARBA" id="ARBA00022692"/>
    </source>
</evidence>
<keyword evidence="3 6" id="KW-0812">Transmembrane</keyword>
<evidence type="ECO:0000313" key="7">
    <source>
        <dbReference type="EMBL" id="KAK8840350.1"/>
    </source>
</evidence>
<comment type="similarity">
    <text evidence="2 6">Belongs to the battenin family.</text>
</comment>
<dbReference type="Pfam" id="PF02487">
    <property type="entry name" value="CLN3"/>
    <property type="match status" value="1"/>
</dbReference>
<protein>
    <recommendedName>
        <fullName evidence="9">CLN3 protein</fullName>
    </recommendedName>
</protein>
<dbReference type="PANTHER" id="PTHR10981:SF7">
    <property type="entry name" value="BATTENIN"/>
    <property type="match status" value="1"/>
</dbReference>
<feature type="transmembrane region" description="Helical" evidence="6">
    <location>
        <begin position="324"/>
        <end position="342"/>
    </location>
</feature>
<evidence type="ECO:0000313" key="8">
    <source>
        <dbReference type="Proteomes" id="UP001470230"/>
    </source>
</evidence>
<feature type="transmembrane region" description="Helical" evidence="6">
    <location>
        <begin position="97"/>
        <end position="115"/>
    </location>
</feature>
<dbReference type="InterPro" id="IPR003492">
    <property type="entry name" value="Battenin_disease_Cln3"/>
</dbReference>
<feature type="transmembrane region" description="Helical" evidence="6">
    <location>
        <begin position="35"/>
        <end position="59"/>
    </location>
</feature>
<dbReference type="EMBL" id="JAPFFF010000047">
    <property type="protein sequence ID" value="KAK8840350.1"/>
    <property type="molecule type" value="Genomic_DNA"/>
</dbReference>
<feature type="transmembrane region" description="Helical" evidence="6">
    <location>
        <begin position="390"/>
        <end position="411"/>
    </location>
</feature>
<proteinExistence type="inferred from homology"/>
<dbReference type="Proteomes" id="UP001470230">
    <property type="component" value="Unassembled WGS sequence"/>
</dbReference>
<comment type="subcellular location">
    <subcellularLocation>
        <location evidence="1">Endomembrane system</location>
        <topology evidence="1">Multi-pass membrane protein</topology>
    </subcellularLocation>
</comment>
<gene>
    <name evidence="7" type="ORF">M9Y10_030909</name>
</gene>
<accession>A0ABR2H4F9</accession>
<keyword evidence="4 6" id="KW-1133">Transmembrane helix</keyword>
<evidence type="ECO:0000256" key="4">
    <source>
        <dbReference type="ARBA" id="ARBA00022989"/>
    </source>
</evidence>
<evidence type="ECO:0008006" key="9">
    <source>
        <dbReference type="Google" id="ProtNLM"/>
    </source>
</evidence>
<feature type="transmembrane region" description="Helical" evidence="6">
    <location>
        <begin position="298"/>
        <end position="318"/>
    </location>
</feature>
<evidence type="ECO:0000256" key="2">
    <source>
        <dbReference type="ARBA" id="ARBA00007467"/>
    </source>
</evidence>
<feature type="transmembrane region" description="Helical" evidence="6">
    <location>
        <begin position="196"/>
        <end position="215"/>
    </location>
</feature>
<dbReference type="PRINTS" id="PR01315">
    <property type="entry name" value="BATTENIN"/>
</dbReference>
<feature type="transmembrane region" description="Helical" evidence="6">
    <location>
        <begin position="71"/>
        <end position="90"/>
    </location>
</feature>
<dbReference type="Gene3D" id="1.20.1250.20">
    <property type="entry name" value="MFS general substrate transporter like domains"/>
    <property type="match status" value="1"/>
</dbReference>
<feature type="transmembrane region" description="Helical" evidence="6">
    <location>
        <begin position="263"/>
        <end position="286"/>
    </location>
</feature>
<keyword evidence="8" id="KW-1185">Reference proteome</keyword>
<organism evidence="7 8">
    <name type="scientific">Tritrichomonas musculus</name>
    <dbReference type="NCBI Taxonomy" id="1915356"/>
    <lineage>
        <taxon>Eukaryota</taxon>
        <taxon>Metamonada</taxon>
        <taxon>Parabasalia</taxon>
        <taxon>Tritrichomonadida</taxon>
        <taxon>Tritrichomonadidae</taxon>
        <taxon>Tritrichomonas</taxon>
    </lineage>
</organism>
<evidence type="ECO:0000256" key="5">
    <source>
        <dbReference type="ARBA" id="ARBA00023136"/>
    </source>
</evidence>
<evidence type="ECO:0000256" key="6">
    <source>
        <dbReference type="RuleBase" id="RU361113"/>
    </source>
</evidence>